<evidence type="ECO:0000313" key="1">
    <source>
        <dbReference type="EMBL" id="VVN85863.1"/>
    </source>
</evidence>
<accession>A0A5E7BM72</accession>
<dbReference type="EMBL" id="CABVHW010000003">
    <property type="protein sequence ID" value="VVN85863.1"/>
    <property type="molecule type" value="Genomic_DNA"/>
</dbReference>
<dbReference type="Proteomes" id="UP000381093">
    <property type="component" value="Unassembled WGS sequence"/>
</dbReference>
<evidence type="ECO:0000313" key="2">
    <source>
        <dbReference type="Proteomes" id="UP000381093"/>
    </source>
</evidence>
<sequence>MLDASDEDVDGQFNIPTRYSWRFTPSPPWEPGERQVTVKQIVSGVPSLPTELLTFKVRPPKPSMTAPTDPVVADYPLTVTGVYNDTAALSMLNEEGTEISGSFSPTGTTRTFTPAANWRPGTNTVKVVQTVNGQTSEPSDDCTFTVEKGDKPEAPQFKLPLAYTATSTRPTIRVSGLPHALITVRFADSEELRSEAADAEGNLEFRIEPPLEPGDKALQVKQKSNGPESIWSEPHPFTVRERPKKPVIDRPQHGANVSRTPAIDGKGETRGQILLRHEDDPETVFATINGVRSWSWKATEKWNIGPYAIQARQTEDGDDSDWTEPRSFKVVDALYGIDDAGPVLGQPVVGTGQSVLLRVQISSGDTGEVAEGVQVEWRIEGEPDVIATTETDPRGWARYTYTPDTTGEHQVVADITNANQGVVMTQLFEVTALSDDAWAQEAGLYLDDQLVDLAKEDLVLLSGKSHELELRINSGSLLIGSSVTLLDLWGAAELGLDMVPQPGVPQRVEEGKPVRWSISFDSQESGFFGLNLTSPVLPDWQLPGRLEAGDFAEAVDVDFDSFPMVFGGEPAYPCRGAMHTFTVRPKPASPLLGMDVKLDWLGEAAPILGVSVSPDLKDVQRLGPDGFTWTLNCVDSLKNGRFSLRLSIPELDFNSLDLTMSFGHNLVTAERWSQVIEGPGEPWTLYGLRATSTFLNQPAPGVQVIIQRSNTDTPFYETTNAAGEVVVNAYNGTSLSMKIHNGYDGTIV</sequence>
<protein>
    <recommendedName>
        <fullName evidence="3">Bacterial Ig-like domain-containing protein</fullName>
    </recommendedName>
</protein>
<evidence type="ECO:0008006" key="3">
    <source>
        <dbReference type="Google" id="ProtNLM"/>
    </source>
</evidence>
<name>A0A5E7BM72_PSEFL</name>
<gene>
    <name evidence="1" type="ORF">PS710_01489</name>
</gene>
<reference evidence="1 2" key="1">
    <citation type="submission" date="2019-09" db="EMBL/GenBank/DDBJ databases">
        <authorList>
            <person name="Chandra G."/>
            <person name="Truman W A."/>
        </authorList>
    </citation>
    <scope>NUCLEOTIDE SEQUENCE [LARGE SCALE GENOMIC DNA]</scope>
    <source>
        <strain evidence="1">PS710</strain>
    </source>
</reference>
<organism evidence="1 2">
    <name type="scientific">Pseudomonas fluorescens</name>
    <dbReference type="NCBI Taxonomy" id="294"/>
    <lineage>
        <taxon>Bacteria</taxon>
        <taxon>Pseudomonadati</taxon>
        <taxon>Pseudomonadota</taxon>
        <taxon>Gammaproteobacteria</taxon>
        <taxon>Pseudomonadales</taxon>
        <taxon>Pseudomonadaceae</taxon>
        <taxon>Pseudomonas</taxon>
    </lineage>
</organism>
<dbReference type="SUPFAM" id="SSF49373">
    <property type="entry name" value="Invasin/intimin cell-adhesion fragments"/>
    <property type="match status" value="1"/>
</dbReference>
<proteinExistence type="predicted"/>
<dbReference type="AlphaFoldDB" id="A0A5E7BM72"/>
<dbReference type="InterPro" id="IPR008964">
    <property type="entry name" value="Invasin/intimin_cell_adhesion"/>
</dbReference>
<dbReference type="RefSeq" id="WP_150763890.1">
    <property type="nucleotide sequence ID" value="NZ_CABVHW010000003.1"/>
</dbReference>